<dbReference type="PANTHER" id="PTHR24321">
    <property type="entry name" value="DEHYDROGENASES, SHORT CHAIN"/>
    <property type="match status" value="1"/>
</dbReference>
<dbReference type="EMBL" id="FNDZ01000001">
    <property type="protein sequence ID" value="SDI09526.1"/>
    <property type="molecule type" value="Genomic_DNA"/>
</dbReference>
<sequence>MDGKVCVITGGANGIGKALVRAFDKEGASVAFIDKDGDAGKDLLSSLQDQKKHFFFEGDLASESVLVEFAEEIKKRYGKVDVLINNAGFSHKGLLSGCTYEEFNEILRVGVSAPYYLTLLLKEHLNPVASIVNITSTRAFMSQKDTESYSAAKGGITALTHAMAMSLQGLARVNSIAPGWIDTGDDENFSEADRKQHPSERVGVPEDIVRTVLFLCDERSSFINAENITVDGGMSKRMVYHGDEGWKYNK</sequence>
<evidence type="ECO:0000256" key="2">
    <source>
        <dbReference type="ARBA" id="ARBA00023002"/>
    </source>
</evidence>
<dbReference type="GO" id="GO:0008206">
    <property type="term" value="P:bile acid metabolic process"/>
    <property type="evidence" value="ECO:0007669"/>
    <property type="project" value="UniProtKB-ARBA"/>
</dbReference>
<dbReference type="FunFam" id="3.40.50.720:FF:000084">
    <property type="entry name" value="Short-chain dehydrogenase reductase"/>
    <property type="match status" value="1"/>
</dbReference>
<proteinExistence type="inferred from homology"/>
<dbReference type="InterPro" id="IPR036291">
    <property type="entry name" value="NAD(P)-bd_dom_sf"/>
</dbReference>
<dbReference type="PRINTS" id="PR00081">
    <property type="entry name" value="GDHRDH"/>
</dbReference>
<evidence type="ECO:0000313" key="3">
    <source>
        <dbReference type="EMBL" id="SDI09526.1"/>
    </source>
</evidence>
<protein>
    <submittedName>
        <fullName evidence="3">NAD(P)-dependent dehydrogenase, short-chain alcohol dehydrogenase family</fullName>
    </submittedName>
</protein>
<dbReference type="InterPro" id="IPR002347">
    <property type="entry name" value="SDR_fam"/>
</dbReference>
<reference evidence="3 4" key="1">
    <citation type="submission" date="2016-10" db="EMBL/GenBank/DDBJ databases">
        <authorList>
            <person name="de Groot N.N."/>
        </authorList>
    </citation>
    <scope>NUCLEOTIDE SEQUENCE [LARGE SCALE GENOMIC DNA]</scope>
    <source>
        <strain evidence="3 4">CGMCC 1.5058</strain>
    </source>
</reference>
<comment type="similarity">
    <text evidence="1">Belongs to the short-chain dehydrogenases/reductases (SDR) family.</text>
</comment>
<dbReference type="PANTHER" id="PTHR24321:SF8">
    <property type="entry name" value="ESTRADIOL 17-BETA-DEHYDROGENASE 8-RELATED"/>
    <property type="match status" value="1"/>
</dbReference>
<evidence type="ECO:0000256" key="1">
    <source>
        <dbReference type="ARBA" id="ARBA00006484"/>
    </source>
</evidence>
<name>A0A1G8HS90_9CLOT</name>
<dbReference type="AlphaFoldDB" id="A0A1G8HS90"/>
<accession>A0A1G8HS90</accession>
<dbReference type="Gene3D" id="3.40.50.720">
    <property type="entry name" value="NAD(P)-binding Rossmann-like Domain"/>
    <property type="match status" value="1"/>
</dbReference>
<dbReference type="Proteomes" id="UP000183255">
    <property type="component" value="Unassembled WGS sequence"/>
</dbReference>
<keyword evidence="2" id="KW-0560">Oxidoreductase</keyword>
<gene>
    <name evidence="3" type="ORF">SAMN05421804_101673</name>
</gene>
<organism evidence="3 4">
    <name type="scientific">Proteiniclasticum ruminis</name>
    <dbReference type="NCBI Taxonomy" id="398199"/>
    <lineage>
        <taxon>Bacteria</taxon>
        <taxon>Bacillati</taxon>
        <taxon>Bacillota</taxon>
        <taxon>Clostridia</taxon>
        <taxon>Eubacteriales</taxon>
        <taxon>Clostridiaceae</taxon>
        <taxon>Proteiniclasticum</taxon>
    </lineage>
</organism>
<dbReference type="PRINTS" id="PR00080">
    <property type="entry name" value="SDRFAMILY"/>
</dbReference>
<dbReference type="InterPro" id="IPR020904">
    <property type="entry name" value="Sc_DH/Rdtase_CS"/>
</dbReference>
<evidence type="ECO:0000313" key="4">
    <source>
        <dbReference type="Proteomes" id="UP000183255"/>
    </source>
</evidence>
<dbReference type="GO" id="GO:0016491">
    <property type="term" value="F:oxidoreductase activity"/>
    <property type="evidence" value="ECO:0007669"/>
    <property type="project" value="UniProtKB-KW"/>
</dbReference>
<dbReference type="Pfam" id="PF13561">
    <property type="entry name" value="adh_short_C2"/>
    <property type="match status" value="1"/>
</dbReference>
<dbReference type="SUPFAM" id="SSF51735">
    <property type="entry name" value="NAD(P)-binding Rossmann-fold domains"/>
    <property type="match status" value="1"/>
</dbReference>
<dbReference type="PROSITE" id="PS00061">
    <property type="entry name" value="ADH_SHORT"/>
    <property type="match status" value="1"/>
</dbReference>